<organism evidence="2 3">
    <name type="scientific">Candidatus Zambryskibacteria bacterium RIFCSPLOWO2_12_FULL_45_14</name>
    <dbReference type="NCBI Taxonomy" id="1802778"/>
    <lineage>
        <taxon>Bacteria</taxon>
        <taxon>Candidatus Zambryskiibacteriota</taxon>
    </lineage>
</organism>
<reference evidence="2 3" key="1">
    <citation type="journal article" date="2016" name="Nat. Commun.">
        <title>Thousands of microbial genomes shed light on interconnected biogeochemical processes in an aquifer system.</title>
        <authorList>
            <person name="Anantharaman K."/>
            <person name="Brown C.T."/>
            <person name="Hug L.A."/>
            <person name="Sharon I."/>
            <person name="Castelle C.J."/>
            <person name="Probst A.J."/>
            <person name="Thomas B.C."/>
            <person name="Singh A."/>
            <person name="Wilkins M.J."/>
            <person name="Karaoz U."/>
            <person name="Brodie E.L."/>
            <person name="Williams K.H."/>
            <person name="Hubbard S.S."/>
            <person name="Banfield J.F."/>
        </authorList>
    </citation>
    <scope>NUCLEOTIDE SEQUENCE [LARGE SCALE GENOMIC DNA]</scope>
</reference>
<feature type="transmembrane region" description="Helical" evidence="1">
    <location>
        <begin position="12"/>
        <end position="29"/>
    </location>
</feature>
<gene>
    <name evidence="2" type="ORF">A3G05_02195</name>
</gene>
<evidence type="ECO:0000313" key="3">
    <source>
        <dbReference type="Proteomes" id="UP000178288"/>
    </source>
</evidence>
<dbReference type="EMBL" id="MHWV01000001">
    <property type="protein sequence ID" value="OHB14625.1"/>
    <property type="molecule type" value="Genomic_DNA"/>
</dbReference>
<protein>
    <submittedName>
        <fullName evidence="2">Uncharacterized protein</fullName>
    </submittedName>
</protein>
<dbReference type="AlphaFoldDB" id="A0A1G2UZ25"/>
<proteinExistence type="predicted"/>
<sequence length="188" mass="20891">MRWRELHRTTKRNLLIGSLMVIAGVALSIKWGQSVGLVAGMFIIIGGVMLSEGLLRASKLDEIAQDADQAQEKLAEMISAARQRILITSGCLDAGAWVRWQNGKVAQLLRAKLEQQVEVEIVTGEIDQESWPVFKDLLGKFPKQLRIYQYQGNPAPHGLLVDDAQLRLESRHTLGARILTNSFASLGY</sequence>
<keyword evidence="1" id="KW-1133">Transmembrane helix</keyword>
<keyword evidence="1" id="KW-0812">Transmembrane</keyword>
<feature type="transmembrane region" description="Helical" evidence="1">
    <location>
        <begin position="35"/>
        <end position="55"/>
    </location>
</feature>
<evidence type="ECO:0000256" key="1">
    <source>
        <dbReference type="SAM" id="Phobius"/>
    </source>
</evidence>
<name>A0A1G2UZ25_9BACT</name>
<dbReference type="Proteomes" id="UP000178288">
    <property type="component" value="Unassembled WGS sequence"/>
</dbReference>
<accession>A0A1G2UZ25</accession>
<comment type="caution">
    <text evidence="2">The sequence shown here is derived from an EMBL/GenBank/DDBJ whole genome shotgun (WGS) entry which is preliminary data.</text>
</comment>
<dbReference type="SUPFAM" id="SSF56024">
    <property type="entry name" value="Phospholipase D/nuclease"/>
    <property type="match status" value="1"/>
</dbReference>
<keyword evidence="1" id="KW-0472">Membrane</keyword>
<evidence type="ECO:0000313" key="2">
    <source>
        <dbReference type="EMBL" id="OHB14625.1"/>
    </source>
</evidence>